<reference evidence="1" key="2">
    <citation type="submission" date="2015-06" db="UniProtKB">
        <authorList>
            <consortium name="EnsemblProtists"/>
        </authorList>
    </citation>
    <scope>IDENTIFICATION</scope>
    <source>
        <strain evidence="1">Emoy2</strain>
    </source>
</reference>
<keyword evidence="2" id="KW-1185">Reference proteome</keyword>
<proteinExistence type="predicted"/>
<protein>
    <submittedName>
        <fullName evidence="1">Uncharacterized protein</fullName>
    </submittedName>
</protein>
<dbReference type="EnsemblProtists" id="HpaT804972">
    <property type="protein sequence ID" value="HpaP804972"/>
    <property type="gene ID" value="HpaG804972"/>
</dbReference>
<evidence type="ECO:0000313" key="1">
    <source>
        <dbReference type="EnsemblProtists" id="HpaP804972"/>
    </source>
</evidence>
<dbReference type="VEuPathDB" id="FungiDB:HpaG804972"/>
<evidence type="ECO:0000313" key="2">
    <source>
        <dbReference type="Proteomes" id="UP000011713"/>
    </source>
</evidence>
<dbReference type="Proteomes" id="UP000011713">
    <property type="component" value="Unassembled WGS sequence"/>
</dbReference>
<dbReference type="AlphaFoldDB" id="M4BFA3"/>
<reference evidence="2" key="1">
    <citation type="journal article" date="2010" name="Science">
        <title>Signatures of adaptation to obligate biotrophy in the Hyaloperonospora arabidopsidis genome.</title>
        <authorList>
            <person name="Baxter L."/>
            <person name="Tripathy S."/>
            <person name="Ishaque N."/>
            <person name="Boot N."/>
            <person name="Cabral A."/>
            <person name="Kemen E."/>
            <person name="Thines M."/>
            <person name="Ah-Fong A."/>
            <person name="Anderson R."/>
            <person name="Badejoko W."/>
            <person name="Bittner-Eddy P."/>
            <person name="Boore J.L."/>
            <person name="Chibucos M.C."/>
            <person name="Coates M."/>
            <person name="Dehal P."/>
            <person name="Delehaunty K."/>
            <person name="Dong S."/>
            <person name="Downton P."/>
            <person name="Dumas B."/>
            <person name="Fabro G."/>
            <person name="Fronick C."/>
            <person name="Fuerstenberg S.I."/>
            <person name="Fulton L."/>
            <person name="Gaulin E."/>
            <person name="Govers F."/>
            <person name="Hughes L."/>
            <person name="Humphray S."/>
            <person name="Jiang R.H."/>
            <person name="Judelson H."/>
            <person name="Kamoun S."/>
            <person name="Kyung K."/>
            <person name="Meijer H."/>
            <person name="Minx P."/>
            <person name="Morris P."/>
            <person name="Nelson J."/>
            <person name="Phuntumart V."/>
            <person name="Qutob D."/>
            <person name="Rehmany A."/>
            <person name="Rougon-Cardoso A."/>
            <person name="Ryden P."/>
            <person name="Torto-Alalibo T."/>
            <person name="Studholme D."/>
            <person name="Wang Y."/>
            <person name="Win J."/>
            <person name="Wood J."/>
            <person name="Clifton S.W."/>
            <person name="Rogers J."/>
            <person name="Van den Ackerveken G."/>
            <person name="Jones J.D."/>
            <person name="McDowell J.M."/>
            <person name="Beynon J."/>
            <person name="Tyler B.M."/>
        </authorList>
    </citation>
    <scope>NUCLEOTIDE SEQUENCE [LARGE SCALE GENOMIC DNA]</scope>
    <source>
        <strain evidence="2">Emoy2</strain>
    </source>
</reference>
<accession>M4BFA3</accession>
<sequence length="85" mass="9182">MLHQATSGRKLSQRTISSAEMFTAPVEDMAESPNVGQVKAWCTTIRASIAEAVNAVPVQTEVFAGGEGVISKVERRDSCIFIRSK</sequence>
<dbReference type="EMBL" id="JH598194">
    <property type="status" value="NOT_ANNOTATED_CDS"/>
    <property type="molecule type" value="Genomic_DNA"/>
</dbReference>
<organism evidence="1 2">
    <name type="scientific">Hyaloperonospora arabidopsidis (strain Emoy2)</name>
    <name type="common">Downy mildew agent</name>
    <name type="synonym">Peronospora arabidopsidis</name>
    <dbReference type="NCBI Taxonomy" id="559515"/>
    <lineage>
        <taxon>Eukaryota</taxon>
        <taxon>Sar</taxon>
        <taxon>Stramenopiles</taxon>
        <taxon>Oomycota</taxon>
        <taxon>Peronosporomycetes</taxon>
        <taxon>Peronosporales</taxon>
        <taxon>Peronosporaceae</taxon>
        <taxon>Hyaloperonospora</taxon>
    </lineage>
</organism>
<name>M4BFA3_HYAAE</name>
<dbReference type="InParanoid" id="M4BFA3"/>
<dbReference type="HOGENOM" id="CLU_2517391_0_0_1"/>